<dbReference type="RefSeq" id="XP_018998597.1">
    <property type="nucleotide sequence ID" value="XM_019133892.1"/>
</dbReference>
<dbReference type="OrthoDB" id="2584073at2759"/>
<protein>
    <recommendedName>
        <fullName evidence="1">[acyl-carrier-protein] S-malonyltransferase</fullName>
        <ecNumber evidence="1">2.3.1.39</ecNumber>
    </recommendedName>
</protein>
<keyword evidence="8" id="KW-1185">Reference proteome</keyword>
<sequence>MRILAPSRHRLPRHILPASRALSYTPAARTQATTDKNDWLDFLKTETPHTPESSGKALLFAGLGSYPHTPHAPTPSSLHLWEEASEALSSPDATIGYQPLRSADQVKGGLRSWVEGRSLVRLSPRLPFVELTGAQDDLMKRPDITTSFILASSLAILKSEQERNGYDTLLPPEITHLAGHGFIGTLTALVAAGKLDLATGVRLARIYATLPPSPPGRNRPHLTTVLSARHFHSLSSPSFSVPPPTHYATSDDDPLPPLDADDPASEEVKVGERQGRRRAMQLILDEIHGLEPQWAEHSQEGHEEWAEAGIINSSKVVVVSGTHDAVLQVIERLQQLNLANPVMDIHMPCPYHTKLMSHAVPNFRDVLDRCYFTKKPDGPVILDTVTTKPIGNSASALLPHLTDQLRWHKTLVRLYSSPTPEVGTFYTVGRGAKGLGIMLRGELKRRLNGSAPIHIEEMGVGPRDERLARALRG</sequence>
<comment type="catalytic activity">
    <reaction evidence="4">
        <text>holo-[ACP] + malonyl-CoA = malonyl-[ACP] + CoA</text>
        <dbReference type="Rhea" id="RHEA:41792"/>
        <dbReference type="Rhea" id="RHEA-COMP:9623"/>
        <dbReference type="Rhea" id="RHEA-COMP:9685"/>
        <dbReference type="ChEBI" id="CHEBI:57287"/>
        <dbReference type="ChEBI" id="CHEBI:57384"/>
        <dbReference type="ChEBI" id="CHEBI:64479"/>
        <dbReference type="ChEBI" id="CHEBI:78449"/>
        <dbReference type="EC" id="2.3.1.39"/>
    </reaction>
</comment>
<dbReference type="STRING" id="1295533.A0A1E3I869"/>
<dbReference type="GO" id="GO:0004314">
    <property type="term" value="F:[acyl-carrier-protein] S-malonyltransferase activity"/>
    <property type="evidence" value="ECO:0007669"/>
    <property type="project" value="UniProtKB-EC"/>
</dbReference>
<accession>A0A1E3I869</accession>
<reference evidence="7 8" key="1">
    <citation type="submission" date="2016-06" db="EMBL/GenBank/DDBJ databases">
        <title>Evolution of pathogenesis and genome organization in the Tremellales.</title>
        <authorList>
            <person name="Cuomo C."/>
            <person name="Litvintseva A."/>
            <person name="Heitman J."/>
            <person name="Chen Y."/>
            <person name="Sun S."/>
            <person name="Springer D."/>
            <person name="Dromer F."/>
            <person name="Young S."/>
            <person name="Zeng Q."/>
            <person name="Chapman S."/>
            <person name="Gujja S."/>
            <person name="Saif S."/>
            <person name="Birren B."/>
        </authorList>
    </citation>
    <scope>NUCLEOTIDE SEQUENCE [LARGE SCALE GENOMIC DNA]</scope>
    <source>
        <strain evidence="7 8">CBS 6039</strain>
    </source>
</reference>
<dbReference type="Gene3D" id="3.40.366.10">
    <property type="entry name" value="Malonyl-Coenzyme A Acyl Carrier Protein, domain 2"/>
    <property type="match status" value="2"/>
</dbReference>
<feature type="compositionally biased region" description="Acidic residues" evidence="5">
    <location>
        <begin position="250"/>
        <end position="265"/>
    </location>
</feature>
<dbReference type="InterPro" id="IPR014043">
    <property type="entry name" value="Acyl_transferase_dom"/>
</dbReference>
<dbReference type="Gene3D" id="3.30.70.250">
    <property type="entry name" value="Malonyl-CoA ACP transacylase, ACP-binding"/>
    <property type="match status" value="1"/>
</dbReference>
<name>A0A1E3I869_9TREE</name>
<evidence type="ECO:0000256" key="2">
    <source>
        <dbReference type="ARBA" id="ARBA00022679"/>
    </source>
</evidence>
<feature type="domain" description="Malonyl-CoA:ACP transacylase (MAT)" evidence="6">
    <location>
        <begin position="59"/>
        <end position="442"/>
    </location>
</feature>
<evidence type="ECO:0000256" key="1">
    <source>
        <dbReference type="ARBA" id="ARBA00013258"/>
    </source>
</evidence>
<dbReference type="InterPro" id="IPR050858">
    <property type="entry name" value="Mal-CoA-ACP_Trans/PKS_FabD"/>
</dbReference>
<organism evidence="7 8">
    <name type="scientific">Cryptococcus amylolentus CBS 6039</name>
    <dbReference type="NCBI Taxonomy" id="1295533"/>
    <lineage>
        <taxon>Eukaryota</taxon>
        <taxon>Fungi</taxon>
        <taxon>Dikarya</taxon>
        <taxon>Basidiomycota</taxon>
        <taxon>Agaricomycotina</taxon>
        <taxon>Tremellomycetes</taxon>
        <taxon>Tremellales</taxon>
        <taxon>Cryptococcaceae</taxon>
        <taxon>Cryptococcus</taxon>
    </lineage>
</organism>
<dbReference type="PANTHER" id="PTHR42681">
    <property type="entry name" value="MALONYL-COA-ACYL CARRIER PROTEIN TRANSACYLASE, MITOCHONDRIAL"/>
    <property type="match status" value="1"/>
</dbReference>
<dbReference type="EC" id="2.3.1.39" evidence="1"/>
<evidence type="ECO:0000313" key="7">
    <source>
        <dbReference type="EMBL" id="ODN84794.1"/>
    </source>
</evidence>
<keyword evidence="3" id="KW-0012">Acyltransferase</keyword>
<dbReference type="GeneID" id="30151974"/>
<evidence type="ECO:0000256" key="3">
    <source>
        <dbReference type="ARBA" id="ARBA00023315"/>
    </source>
</evidence>
<comment type="caution">
    <text evidence="7">The sequence shown here is derived from an EMBL/GenBank/DDBJ whole genome shotgun (WGS) entry which is preliminary data.</text>
</comment>
<evidence type="ECO:0000259" key="6">
    <source>
        <dbReference type="SMART" id="SM00827"/>
    </source>
</evidence>
<evidence type="ECO:0000313" key="8">
    <source>
        <dbReference type="Proteomes" id="UP000094065"/>
    </source>
</evidence>
<proteinExistence type="predicted"/>
<dbReference type="GO" id="GO:0006633">
    <property type="term" value="P:fatty acid biosynthetic process"/>
    <property type="evidence" value="ECO:0007669"/>
    <property type="project" value="TreeGrafter"/>
</dbReference>
<dbReference type="SUPFAM" id="SSF52151">
    <property type="entry name" value="FabD/lysophospholipase-like"/>
    <property type="match status" value="1"/>
</dbReference>
<dbReference type="PANTHER" id="PTHR42681:SF1">
    <property type="entry name" value="MALONYL-COA-ACYL CARRIER PROTEIN TRANSACYLASE, MITOCHONDRIAL"/>
    <property type="match status" value="1"/>
</dbReference>
<dbReference type="InterPro" id="IPR016035">
    <property type="entry name" value="Acyl_Trfase/lysoPLipase"/>
</dbReference>
<dbReference type="SMART" id="SM00827">
    <property type="entry name" value="PKS_AT"/>
    <property type="match status" value="1"/>
</dbReference>
<evidence type="ECO:0000256" key="5">
    <source>
        <dbReference type="SAM" id="MobiDB-lite"/>
    </source>
</evidence>
<keyword evidence="2" id="KW-0808">Transferase</keyword>
<dbReference type="EMBL" id="AWGJ01000001">
    <property type="protein sequence ID" value="ODN84794.1"/>
    <property type="molecule type" value="Genomic_DNA"/>
</dbReference>
<dbReference type="AlphaFoldDB" id="A0A1E3I869"/>
<dbReference type="GO" id="GO:0005739">
    <property type="term" value="C:mitochondrion"/>
    <property type="evidence" value="ECO:0007669"/>
    <property type="project" value="TreeGrafter"/>
</dbReference>
<feature type="region of interest" description="Disordered" evidence="5">
    <location>
        <begin position="236"/>
        <end position="274"/>
    </location>
</feature>
<evidence type="ECO:0000256" key="4">
    <source>
        <dbReference type="ARBA" id="ARBA00048462"/>
    </source>
</evidence>
<dbReference type="Proteomes" id="UP000094065">
    <property type="component" value="Unassembled WGS sequence"/>
</dbReference>
<dbReference type="InterPro" id="IPR001227">
    <property type="entry name" value="Ac_transferase_dom_sf"/>
</dbReference>
<gene>
    <name evidence="7" type="ORF">L202_00665</name>
</gene>